<dbReference type="EMBL" id="HBGY01010741">
    <property type="protein sequence ID" value="CAD9569218.1"/>
    <property type="molecule type" value="Transcribed_RNA"/>
</dbReference>
<dbReference type="AlphaFoldDB" id="A0A7S2K830"/>
<reference evidence="1" key="1">
    <citation type="submission" date="2021-01" db="EMBL/GenBank/DDBJ databases">
        <authorList>
            <person name="Corre E."/>
            <person name="Pelletier E."/>
            <person name="Niang G."/>
            <person name="Scheremetjew M."/>
            <person name="Finn R."/>
            <person name="Kale V."/>
            <person name="Holt S."/>
            <person name="Cochrane G."/>
            <person name="Meng A."/>
            <person name="Brown T."/>
            <person name="Cohen L."/>
        </authorList>
    </citation>
    <scope>NUCLEOTIDE SEQUENCE</scope>
    <source>
        <strain evidence="1">B650</strain>
    </source>
</reference>
<accession>A0A7S2K830</accession>
<protein>
    <submittedName>
        <fullName evidence="1">Uncharacterized protein</fullName>
    </submittedName>
</protein>
<sequence>MTSLGIPVFAMEAMDVTSAPDVESNNRSANVSRIEPPILRSSHAWDINSNIKEDAFEKRVEKLCGDFDSAFDKFDGDKLAGVAAATWVIPPESVKPVPKYSPLERTSKRISGSSVDEVAQRLSDCLRRRSIATLFSETRAKAKCTSEEGVEFSIKLYSVDNSSDIIVEVQRWCGDSVAFQSHYMALIDSAEGAGDENDVAVARAPPLAASPCPIGSDADFTLELARGMLTNKFHDVKYSALIGLSVLTDSTKVGVDKAVSNSMSVVSNNPLLSQLLSAVEEHGYSYQLKNGVLRVLYNCMKTLLIASHLDDIVDEHGWIQSTVKLLIDVVKDASSQPHDAVLALKCLECILRAASADTILLEHSDELVIQSAHSVGETFPPLESASLNVMRSLSCVG</sequence>
<proteinExistence type="predicted"/>
<organism evidence="1">
    <name type="scientific">Leptocylindrus danicus</name>
    <dbReference type="NCBI Taxonomy" id="163516"/>
    <lineage>
        <taxon>Eukaryota</taxon>
        <taxon>Sar</taxon>
        <taxon>Stramenopiles</taxon>
        <taxon>Ochrophyta</taxon>
        <taxon>Bacillariophyta</taxon>
        <taxon>Coscinodiscophyceae</taxon>
        <taxon>Chaetocerotophycidae</taxon>
        <taxon>Leptocylindrales</taxon>
        <taxon>Leptocylindraceae</taxon>
        <taxon>Leptocylindrus</taxon>
    </lineage>
</organism>
<evidence type="ECO:0000313" key="1">
    <source>
        <dbReference type="EMBL" id="CAD9569218.1"/>
    </source>
</evidence>
<name>A0A7S2K830_9STRA</name>
<gene>
    <name evidence="1" type="ORF">LDAN0321_LOCUS6776</name>
</gene>